<reference evidence="1" key="1">
    <citation type="submission" date="2020-11" db="EMBL/GenBank/DDBJ databases">
        <title>Adaptations for nitrogen fixation in a non-lichenized fungal sporocarp promotes dispersal by wood-feeding termites.</title>
        <authorList>
            <consortium name="DOE Joint Genome Institute"/>
            <person name="Koch R.A."/>
            <person name="Yoon G."/>
            <person name="Arayal U."/>
            <person name="Lail K."/>
            <person name="Amirebrahimi M."/>
            <person name="Labutti K."/>
            <person name="Lipzen A."/>
            <person name="Riley R."/>
            <person name="Barry K."/>
            <person name="Henrissat B."/>
            <person name="Grigoriev I.V."/>
            <person name="Herr J.R."/>
            <person name="Aime M.C."/>
        </authorList>
    </citation>
    <scope>NUCLEOTIDE SEQUENCE</scope>
    <source>
        <strain evidence="1">MCA 3950</strain>
    </source>
</reference>
<dbReference type="EMBL" id="MU250539">
    <property type="protein sequence ID" value="KAG7444612.1"/>
    <property type="molecule type" value="Genomic_DNA"/>
</dbReference>
<organism evidence="1 2">
    <name type="scientific">Guyanagaster necrorhizus</name>
    <dbReference type="NCBI Taxonomy" id="856835"/>
    <lineage>
        <taxon>Eukaryota</taxon>
        <taxon>Fungi</taxon>
        <taxon>Dikarya</taxon>
        <taxon>Basidiomycota</taxon>
        <taxon>Agaricomycotina</taxon>
        <taxon>Agaricomycetes</taxon>
        <taxon>Agaricomycetidae</taxon>
        <taxon>Agaricales</taxon>
        <taxon>Marasmiineae</taxon>
        <taxon>Physalacriaceae</taxon>
        <taxon>Guyanagaster</taxon>
    </lineage>
</organism>
<keyword evidence="2" id="KW-1185">Reference proteome</keyword>
<dbReference type="GeneID" id="66111280"/>
<accession>A0A9P7VQ99</accession>
<evidence type="ECO:0000313" key="1">
    <source>
        <dbReference type="EMBL" id="KAG7444612.1"/>
    </source>
</evidence>
<proteinExistence type="predicted"/>
<protein>
    <submittedName>
        <fullName evidence="1">Uncharacterized protein</fullName>
    </submittedName>
</protein>
<evidence type="ECO:0000313" key="2">
    <source>
        <dbReference type="Proteomes" id="UP000812287"/>
    </source>
</evidence>
<sequence length="168" mass="18437">MSLEVGAIYIILFARPTEPGTYHWGLYHHCTPPSPIARYGSGYRFHVTNAGSLPGQFVQDFGMTSGALISFALVGLIKIGQLDPAYVAHLRMHLEQVDCTSPSPDIIFSCQVWVLKAIALLIHLGVVHCNDINALEREVCGFADQEWANAEGNKQPRPIVQSNVCTFA</sequence>
<dbReference type="AlphaFoldDB" id="A0A9P7VQ99"/>
<dbReference type="Proteomes" id="UP000812287">
    <property type="component" value="Unassembled WGS sequence"/>
</dbReference>
<name>A0A9P7VQ99_9AGAR</name>
<dbReference type="OrthoDB" id="3016366at2759"/>
<comment type="caution">
    <text evidence="1">The sequence shown here is derived from an EMBL/GenBank/DDBJ whole genome shotgun (WGS) entry which is preliminary data.</text>
</comment>
<dbReference type="RefSeq" id="XP_043038112.1">
    <property type="nucleotide sequence ID" value="XM_043188983.1"/>
</dbReference>
<gene>
    <name evidence="1" type="ORF">BT62DRAFT_970494</name>
</gene>